<dbReference type="AlphaFoldDB" id="E5A2A2"/>
<feature type="signal peptide" evidence="2">
    <location>
        <begin position="1"/>
        <end position="18"/>
    </location>
</feature>
<dbReference type="InParanoid" id="E5A2A2"/>
<keyword evidence="2" id="KW-0732">Signal</keyword>
<feature type="region of interest" description="Disordered" evidence="1">
    <location>
        <begin position="48"/>
        <end position="69"/>
    </location>
</feature>
<dbReference type="Proteomes" id="UP000002668">
    <property type="component" value="Genome"/>
</dbReference>
<organism evidence="4">
    <name type="scientific">Leptosphaeria maculans (strain JN3 / isolate v23.1.3 / race Av1-4-5-6-7-8)</name>
    <name type="common">Blackleg fungus</name>
    <name type="synonym">Phoma lingam</name>
    <dbReference type="NCBI Taxonomy" id="985895"/>
    <lineage>
        <taxon>Eukaryota</taxon>
        <taxon>Fungi</taxon>
        <taxon>Dikarya</taxon>
        <taxon>Ascomycota</taxon>
        <taxon>Pezizomycotina</taxon>
        <taxon>Dothideomycetes</taxon>
        <taxon>Pleosporomycetidae</taxon>
        <taxon>Pleosporales</taxon>
        <taxon>Pleosporineae</taxon>
        <taxon>Leptosphaeriaceae</taxon>
        <taxon>Plenodomus</taxon>
        <taxon>Plenodomus lingam/Leptosphaeria maculans species complex</taxon>
    </lineage>
</organism>
<feature type="chain" id="PRO_5003194978" evidence="2">
    <location>
        <begin position="19"/>
        <end position="438"/>
    </location>
</feature>
<evidence type="ECO:0000256" key="2">
    <source>
        <dbReference type="SAM" id="SignalP"/>
    </source>
</evidence>
<dbReference type="EMBL" id="FP929132">
    <property type="protein sequence ID" value="CBX97537.1"/>
    <property type="molecule type" value="Genomic_DNA"/>
</dbReference>
<dbReference type="GeneID" id="13285809"/>
<dbReference type="eggNOG" id="ENOG502T38Q">
    <property type="taxonomic scope" value="Eukaryota"/>
</dbReference>
<evidence type="ECO:0000313" key="3">
    <source>
        <dbReference type="EMBL" id="CBX97537.1"/>
    </source>
</evidence>
<dbReference type="VEuPathDB" id="FungiDB:LEMA_P089460.1"/>
<protein>
    <submittedName>
        <fullName evidence="3">Uncharacterized protein</fullName>
    </submittedName>
</protein>
<dbReference type="HOGENOM" id="CLU_037962_0_0_1"/>
<dbReference type="OrthoDB" id="5337308at2759"/>
<evidence type="ECO:0000313" key="4">
    <source>
        <dbReference type="Proteomes" id="UP000002668"/>
    </source>
</evidence>
<sequence length="438" mass="48735">MLFLYILGHLFLAVSGLAINPTPLDSTFSVSTISINNTPVVSAIRPEVSPKHGRMHDHRMKTSVPSYSSTDPSLVSVKAWDPNRVATNEQLAHFATKGSALRCLMEATDAEAGRSWPDPLGRTPYSASSAWKGTLENELQTWFWHEGFFDQDNCFFGDDDPDNSILERAHIQTALEYLGLSILPAARGGDNICYSVEHFDEDAEDEDGDEVEFENQEYVADGEVRQATGAHYRFGLNHQGGTIYIQQLLNPSSAATLFWEDDSRIPDALPALRHASDIILAYWLRQNPNPQGLKYFFVNNLINDATVLLVAAILKKKGFQQVPYWPGVVLDWKSGEAAVLIGSPIGAIIAFTLIQHKLELNDKRITQVVIFRDDKQNNDPEIQLLFKIGDVDMSVASNAEVDTLIKGRNRGVVRAVDVALVIRDDQVHGLSFQIRNQC</sequence>
<gene>
    <name evidence="3" type="ORF">LEMA_P089460.1</name>
</gene>
<keyword evidence="4" id="KW-1185">Reference proteome</keyword>
<feature type="compositionally biased region" description="Basic residues" evidence="1">
    <location>
        <begin position="51"/>
        <end position="61"/>
    </location>
</feature>
<accession>E5A2A2</accession>
<dbReference type="OMA" id="VINHETN"/>
<reference evidence="4" key="1">
    <citation type="journal article" date="2011" name="Nat. Commun.">
        <title>Effector diversification within compartments of the Leptosphaeria maculans genome affected by Repeat-Induced Point mutations.</title>
        <authorList>
            <person name="Rouxel T."/>
            <person name="Grandaubert J."/>
            <person name="Hane J.K."/>
            <person name="Hoede C."/>
            <person name="van de Wouw A.P."/>
            <person name="Couloux A."/>
            <person name="Dominguez V."/>
            <person name="Anthouard V."/>
            <person name="Bally P."/>
            <person name="Bourras S."/>
            <person name="Cozijnsen A.J."/>
            <person name="Ciuffetti L.M."/>
            <person name="Degrave A."/>
            <person name="Dilmaghani A."/>
            <person name="Duret L."/>
            <person name="Fudal I."/>
            <person name="Goodwin S.B."/>
            <person name="Gout L."/>
            <person name="Glaser N."/>
            <person name="Linglin J."/>
            <person name="Kema G.H.J."/>
            <person name="Lapalu N."/>
            <person name="Lawrence C.B."/>
            <person name="May K."/>
            <person name="Meyer M."/>
            <person name="Ollivier B."/>
            <person name="Poulain J."/>
            <person name="Schoch C.L."/>
            <person name="Simon A."/>
            <person name="Spatafora J.W."/>
            <person name="Stachowiak A."/>
            <person name="Turgeon B.G."/>
            <person name="Tyler B.M."/>
            <person name="Vincent D."/>
            <person name="Weissenbach J."/>
            <person name="Amselem J."/>
            <person name="Quesneville H."/>
            <person name="Oliver R.P."/>
            <person name="Wincker P."/>
            <person name="Balesdent M.-H."/>
            <person name="Howlett B.J."/>
        </authorList>
    </citation>
    <scope>NUCLEOTIDE SEQUENCE [LARGE SCALE GENOMIC DNA]</scope>
    <source>
        <strain evidence="4">JN3 / isolate v23.1.3 / race Av1-4-5-6-7-8</strain>
    </source>
</reference>
<proteinExistence type="predicted"/>
<evidence type="ECO:0000256" key="1">
    <source>
        <dbReference type="SAM" id="MobiDB-lite"/>
    </source>
</evidence>
<name>E5A2A2_LEPMJ</name>